<reference evidence="2 3" key="1">
    <citation type="submission" date="2019-02" db="EMBL/GenBank/DDBJ databases">
        <title>Deep-cultivation of Planctomycetes and their phenomic and genomic characterization uncovers novel biology.</title>
        <authorList>
            <person name="Wiegand S."/>
            <person name="Jogler M."/>
            <person name="Boedeker C."/>
            <person name="Pinto D."/>
            <person name="Vollmers J."/>
            <person name="Rivas-Marin E."/>
            <person name="Kohn T."/>
            <person name="Peeters S.H."/>
            <person name="Heuer A."/>
            <person name="Rast P."/>
            <person name="Oberbeckmann S."/>
            <person name="Bunk B."/>
            <person name="Jeske O."/>
            <person name="Meyerdierks A."/>
            <person name="Storesund J.E."/>
            <person name="Kallscheuer N."/>
            <person name="Luecker S."/>
            <person name="Lage O.M."/>
            <person name="Pohl T."/>
            <person name="Merkel B.J."/>
            <person name="Hornburger P."/>
            <person name="Mueller R.-W."/>
            <person name="Bruemmer F."/>
            <person name="Labrenz M."/>
            <person name="Spormann A.M."/>
            <person name="Op Den Camp H."/>
            <person name="Overmann J."/>
            <person name="Amann R."/>
            <person name="Jetten M.S.M."/>
            <person name="Mascher T."/>
            <person name="Medema M.H."/>
            <person name="Devos D.P."/>
            <person name="Kaster A.-K."/>
            <person name="Ovreas L."/>
            <person name="Rohde M."/>
            <person name="Galperin M.Y."/>
            <person name="Jogler C."/>
        </authorList>
    </citation>
    <scope>NUCLEOTIDE SEQUENCE [LARGE SCALE GENOMIC DNA]</scope>
    <source>
        <strain evidence="2 3">Poly59</strain>
    </source>
</reference>
<keyword evidence="3" id="KW-1185">Reference proteome</keyword>
<dbReference type="OrthoDB" id="3174166at2"/>
<comment type="caution">
    <text evidence="2">The sequence shown here is derived from an EMBL/GenBank/DDBJ whole genome shotgun (WGS) entry which is preliminary data.</text>
</comment>
<evidence type="ECO:0000313" key="3">
    <source>
        <dbReference type="Proteomes" id="UP000317977"/>
    </source>
</evidence>
<dbReference type="EMBL" id="SJPX01000003">
    <property type="protein sequence ID" value="TWU51217.1"/>
    <property type="molecule type" value="Genomic_DNA"/>
</dbReference>
<evidence type="ECO:0000256" key="1">
    <source>
        <dbReference type="SAM" id="MobiDB-lite"/>
    </source>
</evidence>
<proteinExistence type="predicted"/>
<feature type="region of interest" description="Disordered" evidence="1">
    <location>
        <begin position="61"/>
        <end position="106"/>
    </location>
</feature>
<name>A0A5C6ET13_9BACT</name>
<evidence type="ECO:0000313" key="2">
    <source>
        <dbReference type="EMBL" id="TWU51217.1"/>
    </source>
</evidence>
<protein>
    <submittedName>
        <fullName evidence="2">Uncharacterized protein</fullName>
    </submittedName>
</protein>
<organism evidence="2 3">
    <name type="scientific">Rubripirellula reticaptiva</name>
    <dbReference type="NCBI Taxonomy" id="2528013"/>
    <lineage>
        <taxon>Bacteria</taxon>
        <taxon>Pseudomonadati</taxon>
        <taxon>Planctomycetota</taxon>
        <taxon>Planctomycetia</taxon>
        <taxon>Pirellulales</taxon>
        <taxon>Pirellulaceae</taxon>
        <taxon>Rubripirellula</taxon>
    </lineage>
</organism>
<gene>
    <name evidence="2" type="ORF">Poly59_28080</name>
</gene>
<dbReference type="RefSeq" id="WP_146534624.1">
    <property type="nucleotide sequence ID" value="NZ_SJPX01000003.1"/>
</dbReference>
<dbReference type="AlphaFoldDB" id="A0A5C6ET13"/>
<accession>A0A5C6ET13</accession>
<sequence length="535" mass="58224">MNPILDIKCPKCALPLRLQRPSGPSEVTCPKCHNQIGLTAQGTITAARKLDDFANLPAPISATSAPARPKNLRPVAPPRPKPVAGVPKPPAGTFQPSVRPATHNPSSGKWVKQLIVPAICVLITLGAGIGVYSMRDSIPINKILPIKSIVASLPMMDSHESVLADYVDVGKSTSDLFTALKEPGTSLDPAAIATAVETLKAQNERCDQIRRRAINLPTTSPDQWASLMEWLKAQAPDKTKQTETPEVTNVARQQLAASTALRDASMELMGKMQDVRSTIESAWLPTPEPQNPLQTIEYGAIMAKRKVWKAVMTADSASDYQAISSAMSAAADDLAELTDQFKTIEKPDRMFRAFSPYFGHSMSYDADIAFRLIDLANEHGPLDDAAAQKRYVGNMESLMAVGKQDVFADMNRMTPDNGSPQNSFGGPPQGFQRNRGNVDDWLARTTQNIRRQHTKDKTVLLRIDDRVDGAAGDALIDGLKKSLDIRRSIGFGFGDTSLIALFDSRSPESVAAAIDWAEVINIDSNERLIHVKMKP</sequence>
<dbReference type="Proteomes" id="UP000317977">
    <property type="component" value="Unassembled WGS sequence"/>
</dbReference>